<organism evidence="1 2">
    <name type="scientific">Glomus cerebriforme</name>
    <dbReference type="NCBI Taxonomy" id="658196"/>
    <lineage>
        <taxon>Eukaryota</taxon>
        <taxon>Fungi</taxon>
        <taxon>Fungi incertae sedis</taxon>
        <taxon>Mucoromycota</taxon>
        <taxon>Glomeromycotina</taxon>
        <taxon>Glomeromycetes</taxon>
        <taxon>Glomerales</taxon>
        <taxon>Glomeraceae</taxon>
        <taxon>Glomus</taxon>
    </lineage>
</organism>
<gene>
    <name evidence="1" type="ORF">C1645_837843</name>
</gene>
<dbReference type="EMBL" id="QKYT01000875">
    <property type="protein sequence ID" value="RIA80928.1"/>
    <property type="molecule type" value="Genomic_DNA"/>
</dbReference>
<evidence type="ECO:0000313" key="1">
    <source>
        <dbReference type="EMBL" id="RIA80928.1"/>
    </source>
</evidence>
<sequence length="95" mass="11212">MEQNQYQRKTKNHPPQEVIDKIRKELSAPDYPYKNIGLPENPTAEEKIKYEICQTIARYKRENNLSEEELETKIGANPQYIHYILYGNRGKISNS</sequence>
<dbReference type="AlphaFoldDB" id="A0A397S4K1"/>
<dbReference type="OrthoDB" id="2437158at2759"/>
<protein>
    <submittedName>
        <fullName evidence="1">Uncharacterized protein</fullName>
    </submittedName>
</protein>
<dbReference type="SUPFAM" id="SSF47413">
    <property type="entry name" value="lambda repressor-like DNA-binding domains"/>
    <property type="match status" value="1"/>
</dbReference>
<evidence type="ECO:0000313" key="2">
    <source>
        <dbReference type="Proteomes" id="UP000265703"/>
    </source>
</evidence>
<dbReference type="Proteomes" id="UP000265703">
    <property type="component" value="Unassembled WGS sequence"/>
</dbReference>
<proteinExistence type="predicted"/>
<name>A0A397S4K1_9GLOM</name>
<accession>A0A397S4K1</accession>
<dbReference type="GO" id="GO:0003677">
    <property type="term" value="F:DNA binding"/>
    <property type="evidence" value="ECO:0007669"/>
    <property type="project" value="InterPro"/>
</dbReference>
<comment type="caution">
    <text evidence="1">The sequence shown here is derived from an EMBL/GenBank/DDBJ whole genome shotgun (WGS) entry which is preliminary data.</text>
</comment>
<dbReference type="InterPro" id="IPR010982">
    <property type="entry name" value="Lambda_DNA-bd_dom_sf"/>
</dbReference>
<reference evidence="1 2" key="1">
    <citation type="submission" date="2018-06" db="EMBL/GenBank/DDBJ databases">
        <title>Comparative genomics reveals the genomic features of Rhizophagus irregularis, R. cerebriforme, R. diaphanum and Gigaspora rosea, and their symbiotic lifestyle signature.</title>
        <authorList>
            <person name="Morin E."/>
            <person name="San Clemente H."/>
            <person name="Chen E.C.H."/>
            <person name="De La Providencia I."/>
            <person name="Hainaut M."/>
            <person name="Kuo A."/>
            <person name="Kohler A."/>
            <person name="Murat C."/>
            <person name="Tang N."/>
            <person name="Roy S."/>
            <person name="Loubradou J."/>
            <person name="Henrissat B."/>
            <person name="Grigoriev I.V."/>
            <person name="Corradi N."/>
            <person name="Roux C."/>
            <person name="Martin F.M."/>
        </authorList>
    </citation>
    <scope>NUCLEOTIDE SEQUENCE [LARGE SCALE GENOMIC DNA]</scope>
    <source>
        <strain evidence="1 2">DAOM 227022</strain>
    </source>
</reference>
<keyword evidence="2" id="KW-1185">Reference proteome</keyword>